<evidence type="ECO:0000313" key="3">
    <source>
        <dbReference type="Proteomes" id="UP001234989"/>
    </source>
</evidence>
<keyword evidence="3" id="KW-1185">Reference proteome</keyword>
<accession>A0AAF0QR56</accession>
<organism evidence="2 3">
    <name type="scientific">Solanum verrucosum</name>
    <dbReference type="NCBI Taxonomy" id="315347"/>
    <lineage>
        <taxon>Eukaryota</taxon>
        <taxon>Viridiplantae</taxon>
        <taxon>Streptophyta</taxon>
        <taxon>Embryophyta</taxon>
        <taxon>Tracheophyta</taxon>
        <taxon>Spermatophyta</taxon>
        <taxon>Magnoliopsida</taxon>
        <taxon>eudicotyledons</taxon>
        <taxon>Gunneridae</taxon>
        <taxon>Pentapetalae</taxon>
        <taxon>asterids</taxon>
        <taxon>lamiids</taxon>
        <taxon>Solanales</taxon>
        <taxon>Solanaceae</taxon>
        <taxon>Solanoideae</taxon>
        <taxon>Solaneae</taxon>
        <taxon>Solanum</taxon>
    </lineage>
</organism>
<feature type="region of interest" description="Disordered" evidence="1">
    <location>
        <begin position="23"/>
        <end position="62"/>
    </location>
</feature>
<dbReference type="AlphaFoldDB" id="A0AAF0QR56"/>
<name>A0AAF0QR56_SOLVR</name>
<protein>
    <submittedName>
        <fullName evidence="2">Uncharacterized protein</fullName>
    </submittedName>
</protein>
<sequence length="62" mass="6539">ASSSSQSLSPRCYEDLPLKAIHRARPLSAGRTPSPTADETSALASGQRDRIGRVMIEPDGSS</sequence>
<dbReference type="EMBL" id="CP133615">
    <property type="protein sequence ID" value="WMV24484.1"/>
    <property type="molecule type" value="Genomic_DNA"/>
</dbReference>
<proteinExistence type="predicted"/>
<feature type="compositionally biased region" description="Polar residues" evidence="1">
    <location>
        <begin position="31"/>
        <end position="44"/>
    </location>
</feature>
<feature type="non-terminal residue" evidence="2">
    <location>
        <position position="1"/>
    </location>
</feature>
<gene>
    <name evidence="2" type="ORF">MTR67_017869</name>
</gene>
<evidence type="ECO:0000256" key="1">
    <source>
        <dbReference type="SAM" id="MobiDB-lite"/>
    </source>
</evidence>
<dbReference type="Proteomes" id="UP001234989">
    <property type="component" value="Chromosome 4"/>
</dbReference>
<reference evidence="2" key="1">
    <citation type="submission" date="2023-08" db="EMBL/GenBank/DDBJ databases">
        <title>A de novo genome assembly of Solanum verrucosum Schlechtendal, a Mexican diploid species geographically isolated from the other diploid A-genome species in potato relatives.</title>
        <authorList>
            <person name="Hosaka K."/>
        </authorList>
    </citation>
    <scope>NUCLEOTIDE SEQUENCE</scope>
    <source>
        <tissue evidence="2">Young leaves</tissue>
    </source>
</reference>
<evidence type="ECO:0000313" key="2">
    <source>
        <dbReference type="EMBL" id="WMV24484.1"/>
    </source>
</evidence>